<keyword evidence="2" id="KW-1185">Reference proteome</keyword>
<dbReference type="HOGENOM" id="CLU_2685833_0_0_9"/>
<protein>
    <submittedName>
        <fullName evidence="1">Uncharacterized protein</fullName>
    </submittedName>
</protein>
<accession>C4G9R8</accession>
<proteinExistence type="predicted"/>
<dbReference type="EMBL" id="ACIP02000001">
    <property type="protein sequence ID" value="EEP29365.1"/>
    <property type="molecule type" value="Genomic_DNA"/>
</dbReference>
<sequence length="74" mass="8766">MKHLLHTEKYKKSARVGRMPNLIWNVEKIAKKSHSNLRIFVKTWEIGIFLAFAEPLFYDDNHAKTNVRLVKTRS</sequence>
<comment type="caution">
    <text evidence="1">The sequence shown here is derived from an EMBL/GenBank/DDBJ whole genome shotgun (WGS) entry which is preliminary data.</text>
</comment>
<dbReference type="Proteomes" id="UP000003494">
    <property type="component" value="Unassembled WGS sequence"/>
</dbReference>
<dbReference type="AlphaFoldDB" id="C4G9R8"/>
<dbReference type="STRING" id="626523.GCWU000342_00722"/>
<name>C4G9R8_9FIRM</name>
<reference evidence="1" key="1">
    <citation type="submission" date="2009-04" db="EMBL/GenBank/DDBJ databases">
        <authorList>
            <person name="Weinstock G."/>
            <person name="Sodergren E."/>
            <person name="Clifton S."/>
            <person name="Fulton L."/>
            <person name="Fulton B."/>
            <person name="Courtney L."/>
            <person name="Fronick C."/>
            <person name="Harrison M."/>
            <person name="Strong C."/>
            <person name="Farmer C."/>
            <person name="Delahaunty K."/>
            <person name="Markovic C."/>
            <person name="Hall O."/>
            <person name="Minx P."/>
            <person name="Tomlinson C."/>
            <person name="Mitreva M."/>
            <person name="Nelson J."/>
            <person name="Hou S."/>
            <person name="Wollam A."/>
            <person name="Pepin K.H."/>
            <person name="Johnson M."/>
            <person name="Bhonagiri V."/>
            <person name="Nash W.E."/>
            <person name="Warren W."/>
            <person name="Chinwalla A."/>
            <person name="Mardis E.R."/>
            <person name="Wilson R.K."/>
        </authorList>
    </citation>
    <scope>NUCLEOTIDE SEQUENCE [LARGE SCALE GENOMIC DNA]</scope>
    <source>
        <strain evidence="1">DSM 14600</strain>
    </source>
</reference>
<organism evidence="1 2">
    <name type="scientific">Shuttleworthella satelles DSM 14600</name>
    <dbReference type="NCBI Taxonomy" id="626523"/>
    <lineage>
        <taxon>Bacteria</taxon>
        <taxon>Bacillati</taxon>
        <taxon>Bacillota</taxon>
        <taxon>Clostridia</taxon>
        <taxon>Lachnospirales</taxon>
        <taxon>Lachnospiraceae</taxon>
        <taxon>Shuttleworthella</taxon>
    </lineage>
</organism>
<evidence type="ECO:0000313" key="1">
    <source>
        <dbReference type="EMBL" id="EEP29365.1"/>
    </source>
</evidence>
<gene>
    <name evidence="1" type="ORF">GCWU000342_00722</name>
</gene>
<evidence type="ECO:0000313" key="2">
    <source>
        <dbReference type="Proteomes" id="UP000003494"/>
    </source>
</evidence>